<evidence type="ECO:0000256" key="8">
    <source>
        <dbReference type="ARBA" id="ARBA00022848"/>
    </source>
</evidence>
<dbReference type="PROSITE" id="PS00086">
    <property type="entry name" value="CYTOCHROME_P450"/>
    <property type="match status" value="1"/>
</dbReference>
<dbReference type="Gene3D" id="1.10.630.10">
    <property type="entry name" value="Cytochrome P450"/>
    <property type="match status" value="1"/>
</dbReference>
<keyword evidence="5 14" id="KW-0349">Heme</keyword>
<keyword evidence="9 15" id="KW-0560">Oxidoreductase</keyword>
<evidence type="ECO:0000256" key="9">
    <source>
        <dbReference type="ARBA" id="ARBA00023002"/>
    </source>
</evidence>
<comment type="subcellular location">
    <subcellularLocation>
        <location evidence="3">Endoplasmic reticulum membrane</location>
        <topology evidence="3">Peripheral membrane protein</topology>
    </subcellularLocation>
    <subcellularLocation>
        <location evidence="2">Microsome membrane</location>
        <topology evidence="2">Peripheral membrane protein</topology>
    </subcellularLocation>
</comment>
<dbReference type="PANTHER" id="PTHR24302">
    <property type="entry name" value="CYTOCHROME P450 FAMILY 3"/>
    <property type="match status" value="1"/>
</dbReference>
<evidence type="ECO:0000256" key="10">
    <source>
        <dbReference type="ARBA" id="ARBA00023004"/>
    </source>
</evidence>
<dbReference type="AlphaFoldDB" id="A0A8J2RQK0"/>
<dbReference type="Proteomes" id="UP000789390">
    <property type="component" value="Unassembled WGS sequence"/>
</dbReference>
<dbReference type="PRINTS" id="PR00463">
    <property type="entry name" value="EP450I"/>
</dbReference>
<evidence type="ECO:0000256" key="7">
    <source>
        <dbReference type="ARBA" id="ARBA00022824"/>
    </source>
</evidence>
<evidence type="ECO:0000256" key="13">
    <source>
        <dbReference type="ARBA" id="ARBA00043906"/>
    </source>
</evidence>
<dbReference type="InterPro" id="IPR002401">
    <property type="entry name" value="Cyt_P450_E_grp-I"/>
</dbReference>
<dbReference type="PANTHER" id="PTHR24302:SF15">
    <property type="entry name" value="FATTY-ACID PEROXYGENASE"/>
    <property type="match status" value="1"/>
</dbReference>
<organism evidence="16 17">
    <name type="scientific">Daphnia galeata</name>
    <dbReference type="NCBI Taxonomy" id="27404"/>
    <lineage>
        <taxon>Eukaryota</taxon>
        <taxon>Metazoa</taxon>
        <taxon>Ecdysozoa</taxon>
        <taxon>Arthropoda</taxon>
        <taxon>Crustacea</taxon>
        <taxon>Branchiopoda</taxon>
        <taxon>Diplostraca</taxon>
        <taxon>Cladocera</taxon>
        <taxon>Anomopoda</taxon>
        <taxon>Daphniidae</taxon>
        <taxon>Daphnia</taxon>
    </lineage>
</organism>
<accession>A0A8J2RQK0</accession>
<keyword evidence="17" id="KW-1185">Reference proteome</keyword>
<keyword evidence="12" id="KW-0472">Membrane</keyword>
<evidence type="ECO:0000256" key="2">
    <source>
        <dbReference type="ARBA" id="ARBA00004174"/>
    </source>
</evidence>
<comment type="function">
    <text evidence="13">Cytochromes P450 are a group of heme-thiolate monooxygenases. They oxidize a variety of structurally unrelated compounds, including steroids, fatty acids, and xenobiotics.</text>
</comment>
<dbReference type="InterPro" id="IPR036396">
    <property type="entry name" value="Cyt_P450_sf"/>
</dbReference>
<evidence type="ECO:0000256" key="11">
    <source>
        <dbReference type="ARBA" id="ARBA00023033"/>
    </source>
</evidence>
<keyword evidence="11 15" id="KW-0503">Monooxygenase</keyword>
<evidence type="ECO:0000256" key="5">
    <source>
        <dbReference type="ARBA" id="ARBA00022617"/>
    </source>
</evidence>
<reference evidence="16" key="1">
    <citation type="submission" date="2021-11" db="EMBL/GenBank/DDBJ databases">
        <authorList>
            <person name="Schell T."/>
        </authorList>
    </citation>
    <scope>NUCLEOTIDE SEQUENCE</scope>
    <source>
        <strain evidence="16">M5</strain>
    </source>
</reference>
<dbReference type="CDD" id="cd11055">
    <property type="entry name" value="CYP3A-like"/>
    <property type="match status" value="1"/>
</dbReference>
<evidence type="ECO:0000256" key="15">
    <source>
        <dbReference type="RuleBase" id="RU000461"/>
    </source>
</evidence>
<keyword evidence="7" id="KW-0256">Endoplasmic reticulum</keyword>
<dbReference type="SUPFAM" id="SSF48264">
    <property type="entry name" value="Cytochrome P450"/>
    <property type="match status" value="1"/>
</dbReference>
<comment type="caution">
    <text evidence="16">The sequence shown here is derived from an EMBL/GenBank/DDBJ whole genome shotgun (WGS) entry which is preliminary data.</text>
</comment>
<name>A0A8J2RQK0_9CRUS</name>
<keyword evidence="10 14" id="KW-0408">Iron</keyword>
<evidence type="ECO:0000313" key="16">
    <source>
        <dbReference type="EMBL" id="CAH0107693.1"/>
    </source>
</evidence>
<evidence type="ECO:0000313" key="17">
    <source>
        <dbReference type="Proteomes" id="UP000789390"/>
    </source>
</evidence>
<dbReference type="OrthoDB" id="1470350at2759"/>
<evidence type="ECO:0000256" key="1">
    <source>
        <dbReference type="ARBA" id="ARBA00001971"/>
    </source>
</evidence>
<dbReference type="GO" id="GO:0005506">
    <property type="term" value="F:iron ion binding"/>
    <property type="evidence" value="ECO:0007669"/>
    <property type="project" value="InterPro"/>
</dbReference>
<keyword evidence="8" id="KW-0492">Microsome</keyword>
<dbReference type="InterPro" id="IPR050705">
    <property type="entry name" value="Cytochrome_P450_3A"/>
</dbReference>
<keyword evidence="6 14" id="KW-0479">Metal-binding</keyword>
<dbReference type="GO" id="GO:0005789">
    <property type="term" value="C:endoplasmic reticulum membrane"/>
    <property type="evidence" value="ECO:0007669"/>
    <property type="project" value="UniProtKB-SubCell"/>
</dbReference>
<dbReference type="FunFam" id="1.10.630.10:FF:000042">
    <property type="entry name" value="Cytochrome P450"/>
    <property type="match status" value="1"/>
</dbReference>
<evidence type="ECO:0000256" key="14">
    <source>
        <dbReference type="PIRSR" id="PIRSR602401-1"/>
    </source>
</evidence>
<comment type="cofactor">
    <cofactor evidence="1 14">
        <name>heme</name>
        <dbReference type="ChEBI" id="CHEBI:30413"/>
    </cofactor>
</comment>
<evidence type="ECO:0000256" key="3">
    <source>
        <dbReference type="ARBA" id="ARBA00004406"/>
    </source>
</evidence>
<proteinExistence type="inferred from homology"/>
<dbReference type="GO" id="GO:0016705">
    <property type="term" value="F:oxidoreductase activity, acting on paired donors, with incorporation or reduction of molecular oxygen"/>
    <property type="evidence" value="ECO:0007669"/>
    <property type="project" value="InterPro"/>
</dbReference>
<protein>
    <submittedName>
        <fullName evidence="16">Uncharacterized protein</fullName>
    </submittedName>
</protein>
<evidence type="ECO:0000256" key="6">
    <source>
        <dbReference type="ARBA" id="ARBA00022723"/>
    </source>
</evidence>
<dbReference type="GO" id="GO:0020037">
    <property type="term" value="F:heme binding"/>
    <property type="evidence" value="ECO:0007669"/>
    <property type="project" value="InterPro"/>
</dbReference>
<sequence>MALLLGEPLSLCNTTTTVELASTTKMEVIAHLVNSPVTWVLVTASTAYIFYRYVTSSFSYFSDQGIPGPKPLPIVGNMWGIWKANLPKHDQNIVNKFGRIFGYFDGSLPNLWITDADMIKSVFVKDFDHFVNRRNFTLRSKVVRKFLTLMRDQDWKDVRSSITPAFTTGKIKRMSVLIKECADRLIVKFDEIAKSEGKIDAKDQFSVFTMDVIARCVFGMKIENLGSKDDVFMRNARVVFNPPVNKTPLFLILFIFPNLLRIVGERMFIMDEFKYFFYLLEDLIKERNLTNQKYNDFVEAATETISGYTKQVNGKTMPMWDKEEVDETVIAQSVLFLLAGFDTTASTLTNSIFQLARNPHVQEKLYDEINSRIEEFGQVSHEMILNFPYIDQVINEVMRFYPALPRIERECNKDITINGINIKKGVVVTVPTYALHYDPEYYPDPFKFDPDRWSPENKANLNSYAYMPFGMGPRNCVGMRFAMEEIKIVLCTILRQYRFFPVAETPEEMQFEDGMLTVVQPVFATVGIEIRN</sequence>
<comment type="similarity">
    <text evidence="4 15">Belongs to the cytochrome P450 family.</text>
</comment>
<feature type="binding site" description="axial binding residue" evidence="14">
    <location>
        <position position="476"/>
    </location>
    <ligand>
        <name>heme</name>
        <dbReference type="ChEBI" id="CHEBI:30413"/>
    </ligand>
    <ligandPart>
        <name>Fe</name>
        <dbReference type="ChEBI" id="CHEBI:18248"/>
    </ligandPart>
</feature>
<evidence type="ECO:0000256" key="4">
    <source>
        <dbReference type="ARBA" id="ARBA00010617"/>
    </source>
</evidence>
<dbReference type="EMBL" id="CAKKLH010000278">
    <property type="protein sequence ID" value="CAH0107693.1"/>
    <property type="molecule type" value="Genomic_DNA"/>
</dbReference>
<dbReference type="GO" id="GO:0008395">
    <property type="term" value="F:steroid hydroxylase activity"/>
    <property type="evidence" value="ECO:0007669"/>
    <property type="project" value="TreeGrafter"/>
</dbReference>
<dbReference type="InterPro" id="IPR017972">
    <property type="entry name" value="Cyt_P450_CS"/>
</dbReference>
<evidence type="ECO:0000256" key="12">
    <source>
        <dbReference type="ARBA" id="ARBA00023136"/>
    </source>
</evidence>
<gene>
    <name evidence="16" type="ORF">DGAL_LOCUS11019</name>
</gene>
<dbReference type="Pfam" id="PF00067">
    <property type="entry name" value="p450"/>
    <property type="match status" value="1"/>
</dbReference>
<dbReference type="PRINTS" id="PR00385">
    <property type="entry name" value="P450"/>
</dbReference>
<dbReference type="InterPro" id="IPR001128">
    <property type="entry name" value="Cyt_P450"/>
</dbReference>